<accession>A0A265UZ44</accession>
<keyword evidence="5" id="KW-1185">Reference proteome</keyword>
<evidence type="ECO:0000313" key="4">
    <source>
        <dbReference type="EMBL" id="OZV70571.1"/>
    </source>
</evidence>
<dbReference type="Gene3D" id="2.60.40.1260">
    <property type="entry name" value="Lamin Tail domain"/>
    <property type="match status" value="1"/>
</dbReference>
<feature type="chain" id="PRO_5013079990" description="LTD domain-containing protein" evidence="2">
    <location>
        <begin position="18"/>
        <end position="556"/>
    </location>
</feature>
<sequence length="556" mass="58062">MKKLYLLFLLCSFIGFSQNPGDLVITEYMNDPSAVSDTVGEWFEIYNTTSSSIDLDGWTIRDDGTNSFTFSGTLLVPANSYFVLGRGPNDPTNGGVNLDFSYGDGSFTLGNGDDEIVLVSPTAVEIDRVNYGSGNGFPDEGPGTSLILDPTLTIASADNNDGANWCFSSSPYGDGDLGTPGAANDSCIATCETNLGASDATCDTTTPGATSDTYTATLAYSGAGTGETFVVSSTSGVVGGDDPTSVADGTITVTGITEGTDVTITIDNTGDGGLCTLTRDITSPVCEPTGSVDLELQGIIDFTVLEGGAEGKAVHVIATADIADLSEYGIGVANNGGGSDGQEYTFDAISVSNGDHILVARSLTAMENFLTTAGYNLFDHLLVANTSISQNGDDAIELYKNGAIVETFGDPNVDGSGESWEYTDSWAYKDPLGSVWPAGWTYGGVDCTDFDSGNPPATWTTFDTPCVYPFVSSLSTDEFAANELSIYPNPVNSGRVNIQSQIAGDKMIELYDIMGRSVISTVITSNSLDVTGLKTGMYLLKITIGSKTSTTKLIID</sequence>
<dbReference type="Pfam" id="PF18962">
    <property type="entry name" value="Por_Secre_tail"/>
    <property type="match status" value="1"/>
</dbReference>
<gene>
    <name evidence="4" type="ORF">CA834_00195</name>
</gene>
<evidence type="ECO:0000256" key="2">
    <source>
        <dbReference type="SAM" id="SignalP"/>
    </source>
</evidence>
<dbReference type="NCBIfam" id="TIGR04183">
    <property type="entry name" value="Por_Secre_tail"/>
    <property type="match status" value="1"/>
</dbReference>
<dbReference type="EMBL" id="NGJN01000001">
    <property type="protein sequence ID" value="OZV70571.1"/>
    <property type="molecule type" value="Genomic_DNA"/>
</dbReference>
<dbReference type="RefSeq" id="WP_094966648.1">
    <property type="nucleotide sequence ID" value="NZ_NGJN01000001.1"/>
</dbReference>
<dbReference type="SUPFAM" id="SSF74853">
    <property type="entry name" value="Lamin A/C globular tail domain"/>
    <property type="match status" value="1"/>
</dbReference>
<dbReference type="InterPro" id="IPR026444">
    <property type="entry name" value="Secre_tail"/>
</dbReference>
<dbReference type="Pfam" id="PF00932">
    <property type="entry name" value="LTD"/>
    <property type="match status" value="1"/>
</dbReference>
<evidence type="ECO:0000313" key="5">
    <source>
        <dbReference type="Proteomes" id="UP000216840"/>
    </source>
</evidence>
<evidence type="ECO:0000256" key="1">
    <source>
        <dbReference type="ARBA" id="ARBA00022729"/>
    </source>
</evidence>
<feature type="domain" description="LTD" evidence="3">
    <location>
        <begin position="19"/>
        <end position="133"/>
    </location>
</feature>
<protein>
    <recommendedName>
        <fullName evidence="3">LTD domain-containing protein</fullName>
    </recommendedName>
</protein>
<name>A0A265UZ44_9FLAO</name>
<dbReference type="AlphaFoldDB" id="A0A265UZ44"/>
<keyword evidence="1 2" id="KW-0732">Signal</keyword>
<dbReference type="Proteomes" id="UP000216840">
    <property type="component" value="Unassembled WGS sequence"/>
</dbReference>
<evidence type="ECO:0000259" key="3">
    <source>
        <dbReference type="PROSITE" id="PS51841"/>
    </source>
</evidence>
<dbReference type="OrthoDB" id="1056765at2"/>
<organism evidence="4 5">
    <name type="scientific">Winogradskyella aurantia</name>
    <dbReference type="NCBI Taxonomy" id="1915063"/>
    <lineage>
        <taxon>Bacteria</taxon>
        <taxon>Pseudomonadati</taxon>
        <taxon>Bacteroidota</taxon>
        <taxon>Flavobacteriia</taxon>
        <taxon>Flavobacteriales</taxon>
        <taxon>Flavobacteriaceae</taxon>
        <taxon>Winogradskyella</taxon>
    </lineage>
</organism>
<dbReference type="PROSITE" id="PS51841">
    <property type="entry name" value="LTD"/>
    <property type="match status" value="1"/>
</dbReference>
<dbReference type="InterPro" id="IPR036415">
    <property type="entry name" value="Lamin_tail_dom_sf"/>
</dbReference>
<proteinExistence type="predicted"/>
<dbReference type="InterPro" id="IPR001322">
    <property type="entry name" value="Lamin_tail_dom"/>
</dbReference>
<feature type="signal peptide" evidence="2">
    <location>
        <begin position="1"/>
        <end position="17"/>
    </location>
</feature>
<comment type="caution">
    <text evidence="4">The sequence shown here is derived from an EMBL/GenBank/DDBJ whole genome shotgun (WGS) entry which is preliminary data.</text>
</comment>
<reference evidence="4 5" key="1">
    <citation type="submission" date="2017-05" db="EMBL/GenBank/DDBJ databases">
        <title>The draft genome sequence of Idiomarina salinarum WNB302.</title>
        <authorList>
            <person name="Sun Y."/>
            <person name="Chen B."/>
            <person name="Du Z."/>
        </authorList>
    </citation>
    <scope>NUCLEOTIDE SEQUENCE [LARGE SCALE GENOMIC DNA]</scope>
    <source>
        <strain evidence="4 5">WNB302</strain>
    </source>
</reference>